<accession>A0A318TVQ8</accession>
<dbReference type="EMBL" id="QJTJ01000001">
    <property type="protein sequence ID" value="PYF08832.1"/>
    <property type="molecule type" value="Genomic_DNA"/>
</dbReference>
<dbReference type="OrthoDB" id="2455618at2"/>
<proteinExistence type="predicted"/>
<comment type="caution">
    <text evidence="1">The sequence shown here is derived from an EMBL/GenBank/DDBJ whole genome shotgun (WGS) entry which is preliminary data.</text>
</comment>
<protein>
    <recommendedName>
        <fullName evidence="3">KIF-binding protein</fullName>
    </recommendedName>
</protein>
<name>A0A318TVQ8_9BACL</name>
<dbReference type="Proteomes" id="UP000247416">
    <property type="component" value="Unassembled WGS sequence"/>
</dbReference>
<dbReference type="RefSeq" id="WP_107934580.1">
    <property type="nucleotide sequence ID" value="NZ_CP085009.1"/>
</dbReference>
<gene>
    <name evidence="1" type="ORF">BJ095_10151</name>
</gene>
<keyword evidence="2" id="KW-1185">Reference proteome</keyword>
<organism evidence="1 2">
    <name type="scientific">Ureibacillus chungkukjangi</name>
    <dbReference type="NCBI Taxonomy" id="1202712"/>
    <lineage>
        <taxon>Bacteria</taxon>
        <taxon>Bacillati</taxon>
        <taxon>Bacillota</taxon>
        <taxon>Bacilli</taxon>
        <taxon>Bacillales</taxon>
        <taxon>Caryophanaceae</taxon>
        <taxon>Ureibacillus</taxon>
    </lineage>
</organism>
<reference evidence="1 2" key="1">
    <citation type="submission" date="2018-06" db="EMBL/GenBank/DDBJ databases">
        <title>Genomic Encyclopedia of Archaeal and Bacterial Type Strains, Phase II (KMG-II): from individual species to whole genera.</title>
        <authorList>
            <person name="Goeker M."/>
        </authorList>
    </citation>
    <scope>NUCLEOTIDE SEQUENCE [LARGE SCALE GENOMIC DNA]</scope>
    <source>
        <strain evidence="1 2">KACC 16626</strain>
    </source>
</reference>
<evidence type="ECO:0000313" key="2">
    <source>
        <dbReference type="Proteomes" id="UP000247416"/>
    </source>
</evidence>
<evidence type="ECO:0000313" key="1">
    <source>
        <dbReference type="EMBL" id="PYF08832.1"/>
    </source>
</evidence>
<dbReference type="AlphaFoldDB" id="A0A318TVQ8"/>
<sequence length="172" mass="20028">MSTKVPLKNAVYLLQIKEQLDEIVFNYIDTSQKWEVAYDKLDELLEKATIYYNGFMEANGDKPKENTSAILFLNISFRLIYFHTISYYHLKVTNKEAVKNQVLELITLAANCIPDVQKEGHAEYLNEIAKSYEEISQVKGKQVEFEQSIIEQDNRIVDCFNYYSKASSLFLK</sequence>
<evidence type="ECO:0008006" key="3">
    <source>
        <dbReference type="Google" id="ProtNLM"/>
    </source>
</evidence>